<feature type="compositionally biased region" description="Basic and acidic residues" evidence="1">
    <location>
        <begin position="150"/>
        <end position="164"/>
    </location>
</feature>
<dbReference type="EMBL" id="CAMPGE010022817">
    <property type="protein sequence ID" value="CAI2380826.1"/>
    <property type="molecule type" value="Genomic_DNA"/>
</dbReference>
<feature type="compositionally biased region" description="Basic and acidic residues" evidence="1">
    <location>
        <begin position="94"/>
        <end position="115"/>
    </location>
</feature>
<protein>
    <submittedName>
        <fullName evidence="2">Uncharacterized protein</fullName>
    </submittedName>
</protein>
<dbReference type="AlphaFoldDB" id="A0AAD2D5Z3"/>
<evidence type="ECO:0000313" key="3">
    <source>
        <dbReference type="Proteomes" id="UP001295684"/>
    </source>
</evidence>
<feature type="compositionally biased region" description="Polar residues" evidence="1">
    <location>
        <begin position="139"/>
        <end position="149"/>
    </location>
</feature>
<feature type="region of interest" description="Disordered" evidence="1">
    <location>
        <begin position="90"/>
        <end position="164"/>
    </location>
</feature>
<dbReference type="Proteomes" id="UP001295684">
    <property type="component" value="Unassembled WGS sequence"/>
</dbReference>
<accession>A0AAD2D5Z3</accession>
<proteinExistence type="predicted"/>
<organism evidence="2 3">
    <name type="scientific">Euplotes crassus</name>
    <dbReference type="NCBI Taxonomy" id="5936"/>
    <lineage>
        <taxon>Eukaryota</taxon>
        <taxon>Sar</taxon>
        <taxon>Alveolata</taxon>
        <taxon>Ciliophora</taxon>
        <taxon>Intramacronucleata</taxon>
        <taxon>Spirotrichea</taxon>
        <taxon>Hypotrichia</taxon>
        <taxon>Euplotida</taxon>
        <taxon>Euplotidae</taxon>
        <taxon>Moneuplotes</taxon>
    </lineage>
</organism>
<comment type="caution">
    <text evidence="2">The sequence shown here is derived from an EMBL/GenBank/DDBJ whole genome shotgun (WGS) entry which is preliminary data.</text>
</comment>
<keyword evidence="3" id="KW-1185">Reference proteome</keyword>
<sequence length="192" mass="22540">MDWVPLKTYLMPSIANEIKSIYTQLKDTIQEIENGDADKVQDYVFLRSSIKTRIEEINEFYETHINDPKIHYLEKYRLKLKQCLLLKCDPPPQSHRDEEANFEGSEYKQPKERARNARPPSFSGPDVSNEGFASKHSHTAQNQLAQEYNNSKERVAPQKEAKPKGEWKELIFRIKLTPEEYSAYLHEKAKRL</sequence>
<evidence type="ECO:0000256" key="1">
    <source>
        <dbReference type="SAM" id="MobiDB-lite"/>
    </source>
</evidence>
<name>A0AAD2D5Z3_EUPCR</name>
<gene>
    <name evidence="2" type="ORF">ECRASSUSDP1_LOCUS22266</name>
</gene>
<reference evidence="2" key="1">
    <citation type="submission" date="2023-07" db="EMBL/GenBank/DDBJ databases">
        <authorList>
            <consortium name="AG Swart"/>
            <person name="Singh M."/>
            <person name="Singh A."/>
            <person name="Seah K."/>
            <person name="Emmerich C."/>
        </authorList>
    </citation>
    <scope>NUCLEOTIDE SEQUENCE</scope>
    <source>
        <strain evidence="2">DP1</strain>
    </source>
</reference>
<evidence type="ECO:0000313" key="2">
    <source>
        <dbReference type="EMBL" id="CAI2380826.1"/>
    </source>
</evidence>